<dbReference type="Proteomes" id="UP000245412">
    <property type="component" value="Unassembled WGS sequence"/>
</dbReference>
<organism evidence="10 11">
    <name type="scientific">Murimonas intestini</name>
    <dbReference type="NCBI Taxonomy" id="1337051"/>
    <lineage>
        <taxon>Bacteria</taxon>
        <taxon>Bacillati</taxon>
        <taxon>Bacillota</taxon>
        <taxon>Clostridia</taxon>
        <taxon>Lachnospirales</taxon>
        <taxon>Lachnospiraceae</taxon>
        <taxon>Murimonas</taxon>
    </lineage>
</organism>
<evidence type="ECO:0000256" key="2">
    <source>
        <dbReference type="ARBA" id="ARBA00009773"/>
    </source>
</evidence>
<evidence type="ECO:0000256" key="9">
    <source>
        <dbReference type="SAM" id="Phobius"/>
    </source>
</evidence>
<feature type="transmembrane region" description="Helical" evidence="9">
    <location>
        <begin position="251"/>
        <end position="270"/>
    </location>
</feature>
<evidence type="ECO:0000256" key="1">
    <source>
        <dbReference type="ARBA" id="ARBA00004651"/>
    </source>
</evidence>
<dbReference type="AlphaFoldDB" id="A0AB73SYF6"/>
<keyword evidence="4" id="KW-1003">Cell membrane</keyword>
<comment type="caution">
    <text evidence="10">The sequence shown here is derived from an EMBL/GenBank/DDBJ whole genome shotgun (WGS) entry which is preliminary data.</text>
</comment>
<feature type="transmembrane region" description="Helical" evidence="9">
    <location>
        <begin position="318"/>
        <end position="343"/>
    </location>
</feature>
<proteinExistence type="inferred from homology"/>
<evidence type="ECO:0000256" key="6">
    <source>
        <dbReference type="ARBA" id="ARBA00022989"/>
    </source>
</evidence>
<keyword evidence="11" id="KW-1185">Reference proteome</keyword>
<dbReference type="GO" id="GO:0005886">
    <property type="term" value="C:plasma membrane"/>
    <property type="evidence" value="ECO:0007669"/>
    <property type="project" value="UniProtKB-SubCell"/>
</dbReference>
<keyword evidence="7 9" id="KW-0472">Membrane</keyword>
<feature type="transmembrane region" description="Helical" evidence="9">
    <location>
        <begin position="373"/>
        <end position="392"/>
    </location>
</feature>
<sequence length="454" mass="50199">MTKLLKKNFNTKNPGKGTANPAGQIHKKAGDTTAAAKETAVSSISTEDDNTPTETPDTDSYAHEVTDDGFPRRFLANNKYFTISVYALCVVFLSTLIIKCIMSWEETIVTIQNIFNILMPFIIGGLLAFILNPAVNQLMRFFRNVCKIKSVKVQRILSIATTYLLFLGLIIVTLFGVIPQIVDSITELVNSIPQTYDAIYHFFDNLEEHFPDLDIDVVRDTINNALPNMITYLKDFASNIVPAVYSVSVSIVQWILNVIITLIVSIYMLSDKKPLLNSVRSIIYAFVPVKKIDTTMEVFSECNRLFSSFIVGKAVDSLIIGLLCFLFMTLFQLPFTVLISVIVGVTNMIPYFGPFIGAVPGILIMLIVSPLKAVIFGVLILVLQQFDGLILGPKILGDSTGVKPLWIIFAITIGGSMAGVLGMFLGVPVIAVLRYLLNRLLLSRLHKRNIKSAA</sequence>
<feature type="transmembrane region" description="Helical" evidence="9">
    <location>
        <begin position="114"/>
        <end position="135"/>
    </location>
</feature>
<gene>
    <name evidence="10" type="ORF">C7383_11832</name>
</gene>
<dbReference type="GO" id="GO:0055085">
    <property type="term" value="P:transmembrane transport"/>
    <property type="evidence" value="ECO:0007669"/>
    <property type="project" value="TreeGrafter"/>
</dbReference>
<protein>
    <submittedName>
        <fullName evidence="10">PurR-regulated permease PerM</fullName>
    </submittedName>
</protein>
<reference evidence="10 11" key="1">
    <citation type="submission" date="2018-05" db="EMBL/GenBank/DDBJ databases">
        <authorList>
            <person name="Goeker M."/>
            <person name="Huntemann M."/>
            <person name="Clum A."/>
            <person name="Pillay M."/>
            <person name="Palaniappan K."/>
            <person name="Varghese N."/>
            <person name="Mikhailova N."/>
            <person name="Stamatis D."/>
            <person name="Reddy T."/>
            <person name="Daum C."/>
            <person name="Shapiro N."/>
            <person name="Ivanova N."/>
            <person name="Kyrpides N."/>
            <person name="Woyke T."/>
        </authorList>
    </citation>
    <scope>NUCLEOTIDE SEQUENCE [LARGE SCALE GENOMIC DNA]</scope>
    <source>
        <strain evidence="10 11">DSM 26524</strain>
    </source>
</reference>
<feature type="transmembrane region" description="Helical" evidence="9">
    <location>
        <begin position="80"/>
        <end position="102"/>
    </location>
</feature>
<comment type="similarity">
    <text evidence="2">Belongs to the autoinducer-2 exporter (AI-2E) (TC 2.A.86) family.</text>
</comment>
<evidence type="ECO:0000256" key="7">
    <source>
        <dbReference type="ARBA" id="ARBA00023136"/>
    </source>
</evidence>
<dbReference type="Pfam" id="PF01594">
    <property type="entry name" value="AI-2E_transport"/>
    <property type="match status" value="1"/>
</dbReference>
<dbReference type="InterPro" id="IPR002549">
    <property type="entry name" value="AI-2E-like"/>
</dbReference>
<feature type="region of interest" description="Disordered" evidence="8">
    <location>
        <begin position="1"/>
        <end position="64"/>
    </location>
</feature>
<feature type="transmembrane region" description="Helical" evidence="9">
    <location>
        <begin position="156"/>
        <end position="178"/>
    </location>
</feature>
<comment type="subcellular location">
    <subcellularLocation>
        <location evidence="1">Cell membrane</location>
        <topology evidence="1">Multi-pass membrane protein</topology>
    </subcellularLocation>
</comment>
<dbReference type="PANTHER" id="PTHR21716:SF53">
    <property type="entry name" value="PERMEASE PERM-RELATED"/>
    <property type="match status" value="1"/>
</dbReference>
<evidence type="ECO:0000313" key="10">
    <source>
        <dbReference type="EMBL" id="PWJ72423.1"/>
    </source>
</evidence>
<evidence type="ECO:0000256" key="3">
    <source>
        <dbReference type="ARBA" id="ARBA00022448"/>
    </source>
</evidence>
<name>A0AB73SYF6_9FIRM</name>
<dbReference type="RefSeq" id="WP_257497548.1">
    <property type="nucleotide sequence ID" value="NZ_JANKBI010000018.1"/>
</dbReference>
<keyword evidence="3" id="KW-0813">Transport</keyword>
<evidence type="ECO:0000256" key="5">
    <source>
        <dbReference type="ARBA" id="ARBA00022692"/>
    </source>
</evidence>
<dbReference type="PANTHER" id="PTHR21716">
    <property type="entry name" value="TRANSMEMBRANE PROTEIN"/>
    <property type="match status" value="1"/>
</dbReference>
<evidence type="ECO:0000256" key="8">
    <source>
        <dbReference type="SAM" id="MobiDB-lite"/>
    </source>
</evidence>
<evidence type="ECO:0000256" key="4">
    <source>
        <dbReference type="ARBA" id="ARBA00022475"/>
    </source>
</evidence>
<feature type="transmembrane region" description="Helical" evidence="9">
    <location>
        <begin position="404"/>
        <end position="437"/>
    </location>
</feature>
<keyword evidence="5 9" id="KW-0812">Transmembrane</keyword>
<accession>A0AB73SYF6</accession>
<evidence type="ECO:0000313" key="11">
    <source>
        <dbReference type="Proteomes" id="UP000245412"/>
    </source>
</evidence>
<keyword evidence="6 9" id="KW-1133">Transmembrane helix</keyword>
<dbReference type="EMBL" id="QGGY01000018">
    <property type="protein sequence ID" value="PWJ72423.1"/>
    <property type="molecule type" value="Genomic_DNA"/>
</dbReference>